<feature type="domain" description="D-isomer specific 2-hydroxyacid dehydrogenase NAD-binding" evidence="3">
    <location>
        <begin position="109"/>
        <end position="278"/>
    </location>
</feature>
<gene>
    <name evidence="4" type="ORF">G5C66_06760</name>
</gene>
<dbReference type="InterPro" id="IPR036291">
    <property type="entry name" value="NAD(P)-bd_dom_sf"/>
</dbReference>
<dbReference type="EMBL" id="JAALAA010000004">
    <property type="protein sequence ID" value="NGN92443.1"/>
    <property type="molecule type" value="Genomic_DNA"/>
</dbReference>
<dbReference type="PANTHER" id="PTHR43333:SF1">
    <property type="entry name" value="D-ISOMER SPECIFIC 2-HYDROXYACID DEHYDROGENASE NAD-BINDING DOMAIN-CONTAINING PROTEIN"/>
    <property type="match status" value="1"/>
</dbReference>
<dbReference type="GO" id="GO:0051287">
    <property type="term" value="F:NAD binding"/>
    <property type="evidence" value="ECO:0007669"/>
    <property type="project" value="InterPro"/>
</dbReference>
<protein>
    <submittedName>
        <fullName evidence="4">2-hydroxyacid dehydrogenase</fullName>
    </submittedName>
</protein>
<dbReference type="PANTHER" id="PTHR43333">
    <property type="entry name" value="2-HACID_DH_C DOMAIN-CONTAINING PROTEIN"/>
    <property type="match status" value="1"/>
</dbReference>
<keyword evidence="2" id="KW-0520">NAD</keyword>
<dbReference type="CDD" id="cd12166">
    <property type="entry name" value="2-Hacid_dh_7"/>
    <property type="match status" value="1"/>
</dbReference>
<name>A0A6M1QRI9_9ACTN</name>
<dbReference type="Proteomes" id="UP000483261">
    <property type="component" value="Unassembled WGS sequence"/>
</dbReference>
<dbReference type="SUPFAM" id="SSF51735">
    <property type="entry name" value="NAD(P)-binding Rossmann-fold domains"/>
    <property type="match status" value="1"/>
</dbReference>
<dbReference type="Gene3D" id="3.40.50.720">
    <property type="entry name" value="NAD(P)-binding Rossmann-like Domain"/>
    <property type="match status" value="2"/>
</dbReference>
<evidence type="ECO:0000313" key="4">
    <source>
        <dbReference type="EMBL" id="NGN92443.1"/>
    </source>
</evidence>
<reference evidence="4 5" key="1">
    <citation type="submission" date="2020-02" db="EMBL/GenBank/DDBJ databases">
        <title>Whole-genome analyses of novel actinobacteria.</title>
        <authorList>
            <person name="Sahin N."/>
        </authorList>
    </citation>
    <scope>NUCLEOTIDE SEQUENCE [LARGE SCALE GENOMIC DNA]</scope>
    <source>
        <strain evidence="4 5">KC13</strain>
    </source>
</reference>
<comment type="caution">
    <text evidence="4">The sequence shown here is derived from an EMBL/GenBank/DDBJ whole genome shotgun (WGS) entry which is preliminary data.</text>
</comment>
<dbReference type="GO" id="GO:0016491">
    <property type="term" value="F:oxidoreductase activity"/>
    <property type="evidence" value="ECO:0007669"/>
    <property type="project" value="UniProtKB-KW"/>
</dbReference>
<keyword evidence="5" id="KW-1185">Reference proteome</keyword>
<dbReference type="AlphaFoldDB" id="A0A6M1QRI9"/>
<dbReference type="InterPro" id="IPR006140">
    <property type="entry name" value="D-isomer_DH_NAD-bd"/>
</dbReference>
<accession>A0A6M1QRI9</accession>
<evidence type="ECO:0000313" key="5">
    <source>
        <dbReference type="Proteomes" id="UP000483261"/>
    </source>
</evidence>
<evidence type="ECO:0000259" key="3">
    <source>
        <dbReference type="Pfam" id="PF02826"/>
    </source>
</evidence>
<sequence>MTSVKGTDSMRVLVPWAHLEDQMGGWPDGLRVEIYDGTGAPPADVSDVELYVLPYGKSAGRDLLPRMPALRAVQSLSAGVEKVLPLIGPEVTLCNGRGLHDASAAEHGLGLILAAQRELPRWVRDQDAGRWQPEHTRSLADSRVVIVGYGSIGAALEQRLLACEAEVVRVASRADADREVHGVDELPALLPTADIVALTLPENPGTIGLIGAEQLALLPDGALVVNIGRGRTLDTDALLAELATGRLWAALDVVDPEPLPADHPLWSAPGAIVTPHVGGGAATFYPRAERLVAEQLRRFAEGRPLLNVVPRPGVATPP</sequence>
<dbReference type="SUPFAM" id="SSF52283">
    <property type="entry name" value="Formate/glycerate dehydrogenase catalytic domain-like"/>
    <property type="match status" value="1"/>
</dbReference>
<evidence type="ECO:0000256" key="2">
    <source>
        <dbReference type="ARBA" id="ARBA00023027"/>
    </source>
</evidence>
<evidence type="ECO:0000256" key="1">
    <source>
        <dbReference type="ARBA" id="ARBA00023002"/>
    </source>
</evidence>
<dbReference type="Pfam" id="PF02826">
    <property type="entry name" value="2-Hacid_dh_C"/>
    <property type="match status" value="1"/>
</dbReference>
<keyword evidence="1" id="KW-0560">Oxidoreductase</keyword>
<organism evidence="4 5">
    <name type="scientific">Nocardioides turkmenicus</name>
    <dbReference type="NCBI Taxonomy" id="2711220"/>
    <lineage>
        <taxon>Bacteria</taxon>
        <taxon>Bacillati</taxon>
        <taxon>Actinomycetota</taxon>
        <taxon>Actinomycetes</taxon>
        <taxon>Propionibacteriales</taxon>
        <taxon>Nocardioidaceae</taxon>
        <taxon>Nocardioides</taxon>
    </lineage>
</organism>
<proteinExistence type="predicted"/>